<dbReference type="RefSeq" id="WP_191769380.1">
    <property type="nucleotide sequence ID" value="NZ_JACSRA010000023.1"/>
</dbReference>
<dbReference type="InterPro" id="IPR002508">
    <property type="entry name" value="MurNAc-LAA_cat"/>
</dbReference>
<dbReference type="CDD" id="cd02696">
    <property type="entry name" value="MurNAc-LAA"/>
    <property type="match status" value="1"/>
</dbReference>
<dbReference type="SUPFAM" id="SSF53187">
    <property type="entry name" value="Zn-dependent exopeptidases"/>
    <property type="match status" value="1"/>
</dbReference>
<name>A0ABR8PW65_9CLOT</name>
<evidence type="ECO:0000313" key="3">
    <source>
        <dbReference type="EMBL" id="MBD7912425.1"/>
    </source>
</evidence>
<dbReference type="EMBL" id="JACSRA010000023">
    <property type="protein sequence ID" value="MBD7912425.1"/>
    <property type="molecule type" value="Genomic_DNA"/>
</dbReference>
<reference evidence="3 4" key="1">
    <citation type="submission" date="2020-08" db="EMBL/GenBank/DDBJ databases">
        <title>A Genomic Blueprint of the Chicken Gut Microbiome.</title>
        <authorList>
            <person name="Gilroy R."/>
            <person name="Ravi A."/>
            <person name="Getino M."/>
            <person name="Pursley I."/>
            <person name="Horton D.L."/>
            <person name="Alikhan N.-F."/>
            <person name="Baker D."/>
            <person name="Gharbi K."/>
            <person name="Hall N."/>
            <person name="Watson M."/>
            <person name="Adriaenssens E.M."/>
            <person name="Foster-Nyarko E."/>
            <person name="Jarju S."/>
            <person name="Secka A."/>
            <person name="Antonio M."/>
            <person name="Oren A."/>
            <person name="Chaudhuri R."/>
            <person name="La Ragione R.M."/>
            <person name="Hildebrand F."/>
            <person name="Pallen M.J."/>
        </authorList>
    </citation>
    <scope>NUCLEOTIDE SEQUENCE [LARGE SCALE GENOMIC DNA]</scope>
    <source>
        <strain evidence="3 4">Sa3CVN1</strain>
    </source>
</reference>
<sequence length="625" mass="70674">MKYIKDKRILVIAFLCFCVAAFLLVLTIKGKDDKEAKVASADISEVTEVKDKLVIKPLENDIEIVRPLERKTSTSEEHITFLGMSDPNKELKLNNENIQVYYTGNFVKEVPLKIGINSFQFTLGDKVVNYEVIRKFQIIDSITPAKILSVEGGTKITITAKLYSGSKAYAELNGKRIEFNQVESDEYISARGTTYATFTGDLLTEEVNSKTSLGHIVIHSSFEGKEESKEGGEVVLNTKEREKKYGIINKESALVYDSKTTSVVPLNEVYPLAKGTEDYITSKVIIDDKEYYNLASNKRIKAEDMDLAVTKVNNGNEISNISIYEENNSTILKIKESSKAPYTFKAENAGFKDIKNQDYSIDNYDLDEMKIYFDYANSINDEINLEDNPLIKEASVSNNEKYLSLKLKDRYIGHRAYYDEEGNLIFKFKNKKKSLKDMTIVLDPGHGLIENSKLDPGALGFNHINENIINVQMSKLIEGQLKEKGANVIRLDTENTAYPLKERGGKARENDADLYLSIHNNSGGSGKYNATESYYFTPYSESYSKNINESLAECYNNVLFKENKGEYNRGSKYNYYTVTLERENPSVLVEVGYIDNPVSFNKIINNDYQAELAKSIVKGIENSIE</sequence>
<feature type="domain" description="MurNAc-LAA" evidence="2">
    <location>
        <begin position="506"/>
        <end position="621"/>
    </location>
</feature>
<protein>
    <submittedName>
        <fullName evidence="3">N-acetylmuramoyl-L-alanine amidase</fullName>
    </submittedName>
</protein>
<keyword evidence="1" id="KW-0378">Hydrolase</keyword>
<dbReference type="InterPro" id="IPR050695">
    <property type="entry name" value="N-acetylmuramoyl_amidase_3"/>
</dbReference>
<dbReference type="Gene3D" id="3.40.630.40">
    <property type="entry name" value="Zn-dependent exopeptidases"/>
    <property type="match status" value="1"/>
</dbReference>
<proteinExistence type="predicted"/>
<keyword evidence="4" id="KW-1185">Reference proteome</keyword>
<organism evidence="3 4">
    <name type="scientific">Clostridium cibarium</name>
    <dbReference type="NCBI Taxonomy" id="2762247"/>
    <lineage>
        <taxon>Bacteria</taxon>
        <taxon>Bacillati</taxon>
        <taxon>Bacillota</taxon>
        <taxon>Clostridia</taxon>
        <taxon>Eubacteriales</taxon>
        <taxon>Clostridiaceae</taxon>
        <taxon>Clostridium</taxon>
    </lineage>
</organism>
<dbReference type="PANTHER" id="PTHR30404:SF0">
    <property type="entry name" value="N-ACETYLMURAMOYL-L-ALANINE AMIDASE AMIC"/>
    <property type="match status" value="1"/>
</dbReference>
<dbReference type="Pfam" id="PF01520">
    <property type="entry name" value="Amidase_3"/>
    <property type="match status" value="1"/>
</dbReference>
<gene>
    <name evidence="3" type="ORF">H9661_13760</name>
</gene>
<dbReference type="SMART" id="SM00646">
    <property type="entry name" value="Ami_3"/>
    <property type="match status" value="1"/>
</dbReference>
<evidence type="ECO:0000313" key="4">
    <source>
        <dbReference type="Proteomes" id="UP000627781"/>
    </source>
</evidence>
<comment type="caution">
    <text evidence="3">The sequence shown here is derived from an EMBL/GenBank/DDBJ whole genome shotgun (WGS) entry which is preliminary data.</text>
</comment>
<evidence type="ECO:0000256" key="1">
    <source>
        <dbReference type="ARBA" id="ARBA00022801"/>
    </source>
</evidence>
<dbReference type="Proteomes" id="UP000627781">
    <property type="component" value="Unassembled WGS sequence"/>
</dbReference>
<dbReference type="PANTHER" id="PTHR30404">
    <property type="entry name" value="N-ACETYLMURAMOYL-L-ALANINE AMIDASE"/>
    <property type="match status" value="1"/>
</dbReference>
<evidence type="ECO:0000259" key="2">
    <source>
        <dbReference type="SMART" id="SM00646"/>
    </source>
</evidence>
<accession>A0ABR8PW65</accession>